<dbReference type="EMBL" id="JAOQAV010000033">
    <property type="protein sequence ID" value="KAJ4182766.1"/>
    <property type="molecule type" value="Genomic_DNA"/>
</dbReference>
<proteinExistence type="predicted"/>
<protein>
    <submittedName>
        <fullName evidence="1">Uncharacterized protein</fullName>
    </submittedName>
</protein>
<evidence type="ECO:0000313" key="2">
    <source>
        <dbReference type="Proteomes" id="UP001152087"/>
    </source>
</evidence>
<dbReference type="Proteomes" id="UP001152087">
    <property type="component" value="Unassembled WGS sequence"/>
</dbReference>
<name>A0A9W8QZV6_9HYPO</name>
<dbReference type="AlphaFoldDB" id="A0A9W8QZV6"/>
<keyword evidence="2" id="KW-1185">Reference proteome</keyword>
<organism evidence="1 2">
    <name type="scientific">Fusarium falciforme</name>
    <dbReference type="NCBI Taxonomy" id="195108"/>
    <lineage>
        <taxon>Eukaryota</taxon>
        <taxon>Fungi</taxon>
        <taxon>Dikarya</taxon>
        <taxon>Ascomycota</taxon>
        <taxon>Pezizomycotina</taxon>
        <taxon>Sordariomycetes</taxon>
        <taxon>Hypocreomycetidae</taxon>
        <taxon>Hypocreales</taxon>
        <taxon>Nectriaceae</taxon>
        <taxon>Fusarium</taxon>
        <taxon>Fusarium solani species complex</taxon>
    </lineage>
</organism>
<evidence type="ECO:0000313" key="1">
    <source>
        <dbReference type="EMBL" id="KAJ4182766.1"/>
    </source>
</evidence>
<gene>
    <name evidence="1" type="ORF">NW755_010263</name>
</gene>
<comment type="caution">
    <text evidence="1">The sequence shown here is derived from an EMBL/GenBank/DDBJ whole genome shotgun (WGS) entry which is preliminary data.</text>
</comment>
<sequence length="112" mass="12189">MAQNETAKFQTIQSLDNLNGALSLTGTLCDLIGQAPYQLNVFSAVTRHFTVAGDVFTSTKSFLESMEGATDEINGNYAAIQRAADACHRETRYLQGLCSAVTQSENKTEGYR</sequence>
<accession>A0A9W8QZV6</accession>
<reference evidence="1" key="1">
    <citation type="submission" date="2022-09" db="EMBL/GenBank/DDBJ databases">
        <title>Fusarium specimens isolated from Avocado Roots.</title>
        <authorList>
            <person name="Stajich J."/>
            <person name="Roper C."/>
            <person name="Heimlech-Rivalta G."/>
        </authorList>
    </citation>
    <scope>NUCLEOTIDE SEQUENCE</scope>
    <source>
        <strain evidence="1">A02</strain>
    </source>
</reference>